<evidence type="ECO:0000313" key="3">
    <source>
        <dbReference type="Proteomes" id="UP000789759"/>
    </source>
</evidence>
<dbReference type="EMBL" id="CAJVQA010013486">
    <property type="protein sequence ID" value="CAG8724628.1"/>
    <property type="molecule type" value="Genomic_DNA"/>
</dbReference>
<dbReference type="AlphaFoldDB" id="A0A9N9I765"/>
<dbReference type="Proteomes" id="UP000789759">
    <property type="component" value="Unassembled WGS sequence"/>
</dbReference>
<comment type="caution">
    <text evidence="2">The sequence shown here is derived from an EMBL/GenBank/DDBJ whole genome shotgun (WGS) entry which is preliminary data.</text>
</comment>
<evidence type="ECO:0000256" key="1">
    <source>
        <dbReference type="SAM" id="SignalP"/>
    </source>
</evidence>
<keyword evidence="1" id="KW-0732">Signal</keyword>
<protein>
    <submittedName>
        <fullName evidence="2">14520_t:CDS:1</fullName>
    </submittedName>
</protein>
<organism evidence="2 3">
    <name type="scientific">Cetraspora pellucida</name>
    <dbReference type="NCBI Taxonomy" id="1433469"/>
    <lineage>
        <taxon>Eukaryota</taxon>
        <taxon>Fungi</taxon>
        <taxon>Fungi incertae sedis</taxon>
        <taxon>Mucoromycota</taxon>
        <taxon>Glomeromycotina</taxon>
        <taxon>Glomeromycetes</taxon>
        <taxon>Diversisporales</taxon>
        <taxon>Gigasporaceae</taxon>
        <taxon>Cetraspora</taxon>
    </lineage>
</organism>
<name>A0A9N9I765_9GLOM</name>
<proteinExistence type="predicted"/>
<feature type="non-terminal residue" evidence="2">
    <location>
        <position position="246"/>
    </location>
</feature>
<sequence length="246" mass="28029">MTGIESMLPVLVLTPTGVAAFNINDRMIHSALSITINSTNNFDIDKLTVDDWRILNTQFKKKLTRAEHDQFSDAIFILPRWSDVNAVNIDKFRLLNVPIAKINTKHTSGVEVKRADSDTAHGFEVQLLLTRGTIHDILFEEPGSSCIPTAVFINFDDYKDPTVTNVEGEKISVYLAWTIMVYKSQRLILPKAFIDLGGKEFAAGLSFVTTSQVYTLKDLLFKLFSFERLQRIKECKRLQERKKEKK</sequence>
<feature type="signal peptide" evidence="1">
    <location>
        <begin position="1"/>
        <end position="20"/>
    </location>
</feature>
<reference evidence="2" key="1">
    <citation type="submission" date="2021-06" db="EMBL/GenBank/DDBJ databases">
        <authorList>
            <person name="Kallberg Y."/>
            <person name="Tangrot J."/>
            <person name="Rosling A."/>
        </authorList>
    </citation>
    <scope>NUCLEOTIDE SEQUENCE</scope>
    <source>
        <strain evidence="2">FL966</strain>
    </source>
</reference>
<gene>
    <name evidence="2" type="ORF">CPELLU_LOCUS13100</name>
</gene>
<accession>A0A9N9I765</accession>
<feature type="chain" id="PRO_5040193123" evidence="1">
    <location>
        <begin position="21"/>
        <end position="246"/>
    </location>
</feature>
<evidence type="ECO:0000313" key="2">
    <source>
        <dbReference type="EMBL" id="CAG8724628.1"/>
    </source>
</evidence>
<keyword evidence="3" id="KW-1185">Reference proteome</keyword>